<dbReference type="KEGG" id="roz:CBI38_34695"/>
<proteinExistence type="predicted"/>
<evidence type="ECO:0008006" key="8">
    <source>
        <dbReference type="Google" id="ProtNLM"/>
    </source>
</evidence>
<feature type="transmembrane region" description="Helical" evidence="5">
    <location>
        <begin position="92"/>
        <end position="115"/>
    </location>
</feature>
<accession>A0A2S2C6K5</accession>
<organism evidence="6 7">
    <name type="scientific">Rhodococcus oxybenzonivorans</name>
    <dbReference type="NCBI Taxonomy" id="1990687"/>
    <lineage>
        <taxon>Bacteria</taxon>
        <taxon>Bacillati</taxon>
        <taxon>Actinomycetota</taxon>
        <taxon>Actinomycetes</taxon>
        <taxon>Mycobacteriales</taxon>
        <taxon>Nocardiaceae</taxon>
        <taxon>Rhodococcus</taxon>
    </lineage>
</organism>
<dbReference type="OrthoDB" id="4774723at2"/>
<comment type="subcellular location">
    <subcellularLocation>
        <location evidence="1">Membrane</location>
    </subcellularLocation>
</comment>
<keyword evidence="5" id="KW-0812">Transmembrane</keyword>
<name>A0A2S2C6K5_9NOCA</name>
<evidence type="ECO:0000313" key="7">
    <source>
        <dbReference type="Proteomes" id="UP000245711"/>
    </source>
</evidence>
<evidence type="ECO:0000313" key="6">
    <source>
        <dbReference type="EMBL" id="AWK76527.1"/>
    </source>
</evidence>
<dbReference type="EMBL" id="CP021355">
    <property type="protein sequence ID" value="AWK76527.1"/>
    <property type="molecule type" value="Genomic_DNA"/>
</dbReference>
<evidence type="ECO:0000256" key="2">
    <source>
        <dbReference type="ARBA" id="ARBA00023136"/>
    </source>
</evidence>
<keyword evidence="7" id="KW-1185">Reference proteome</keyword>
<evidence type="ECO:0000256" key="1">
    <source>
        <dbReference type="ARBA" id="ARBA00004370"/>
    </source>
</evidence>
<keyword evidence="3" id="KW-0175">Coiled coil</keyword>
<feature type="region of interest" description="Disordered" evidence="4">
    <location>
        <begin position="60"/>
        <end position="84"/>
    </location>
</feature>
<dbReference type="Proteomes" id="UP000245711">
    <property type="component" value="Plasmid pRB98"/>
</dbReference>
<keyword evidence="5" id="KW-1133">Transmembrane helix</keyword>
<sequence>MPAATGTASAQLARARAVAAQKAAEAAEATALAAEAEAEAEAVAADESAAVGAQEMVAHDAGERAEESVAEELSSEHEGNTVSRSPMGRRQFALASGFLAVVAVALALASVYMLLHHRTVSTQEEREAAIVDFTTANISNLIAPSYEDADGSAQRILDAATGDWAEQFGPNKDAFAAALVEAKVQSSADVTDVGIEKLNEDGTTDLLVSATSQVQNTVSPDPTLRTWRLRVTVTEMDGQYKFSKVEQIV</sequence>
<evidence type="ECO:0000256" key="4">
    <source>
        <dbReference type="SAM" id="MobiDB-lite"/>
    </source>
</evidence>
<keyword evidence="6" id="KW-0614">Plasmid</keyword>
<dbReference type="PANTHER" id="PTHR37042:SF4">
    <property type="entry name" value="OUTER MEMBRANE PROTEIN RV1973"/>
    <property type="match status" value="1"/>
</dbReference>
<reference evidence="6 7" key="1">
    <citation type="submission" date="2017-05" db="EMBL/GenBank/DDBJ databases">
        <title>Isolation of Rhodococcus sp. S2-17 biodegrading of BP-3.</title>
        <authorList>
            <person name="Lee Y."/>
            <person name="Kim K.H."/>
            <person name="Chun B.H."/>
            <person name="Jung H.S."/>
            <person name="Jeon C.O."/>
        </authorList>
    </citation>
    <scope>NUCLEOTIDE SEQUENCE [LARGE SCALE GENOMIC DNA]</scope>
    <source>
        <strain evidence="6 7">S2-17</strain>
        <plasmid evidence="7">prb98</plasmid>
    </source>
</reference>
<geneLocation type="plasmid" evidence="7">
    <name>prb98</name>
</geneLocation>
<feature type="coiled-coil region" evidence="3">
    <location>
        <begin position="17"/>
        <end position="46"/>
    </location>
</feature>
<keyword evidence="2 5" id="KW-0472">Membrane</keyword>
<gene>
    <name evidence="6" type="ORF">CBI38_34695</name>
</gene>
<dbReference type="GO" id="GO:0016020">
    <property type="term" value="C:membrane"/>
    <property type="evidence" value="ECO:0007669"/>
    <property type="project" value="UniProtKB-SubCell"/>
</dbReference>
<evidence type="ECO:0000256" key="3">
    <source>
        <dbReference type="SAM" id="Coils"/>
    </source>
</evidence>
<protein>
    <recommendedName>
        <fullName evidence="8">Mce-associated membrane protein</fullName>
    </recommendedName>
</protein>
<dbReference type="PANTHER" id="PTHR37042">
    <property type="entry name" value="OUTER MEMBRANE PROTEIN RV1973"/>
    <property type="match status" value="1"/>
</dbReference>
<dbReference type="AlphaFoldDB" id="A0A2S2C6K5"/>
<evidence type="ECO:0000256" key="5">
    <source>
        <dbReference type="SAM" id="Phobius"/>
    </source>
</evidence>